<evidence type="ECO:0000313" key="1">
    <source>
        <dbReference type="EMBL" id="NKE56101.1"/>
    </source>
</evidence>
<dbReference type="Proteomes" id="UP001515943">
    <property type="component" value="Unassembled WGS sequence"/>
</dbReference>
<evidence type="ECO:0000313" key="2">
    <source>
        <dbReference type="Proteomes" id="UP001515943"/>
    </source>
</evidence>
<sequence length="79" mass="9377">MEWTPEAIKAEMDYRQAALWEDARRVQEYYRNGGKPRSWWHRMTHRHEPEVPNGQQAAWMPGVVVGWFLSSGNHPTTLR</sequence>
<comment type="caution">
    <text evidence="1">The sequence shown here is derived from an EMBL/GenBank/DDBJ whole genome shotgun (WGS) entry which is preliminary data.</text>
</comment>
<dbReference type="EMBL" id="VSRL01000009">
    <property type="protein sequence ID" value="NKE56101.1"/>
    <property type="molecule type" value="Genomic_DNA"/>
</dbReference>
<reference evidence="1 2" key="1">
    <citation type="submission" date="2019-08" db="EMBL/GenBank/DDBJ databases">
        <title>Lentzea from Indian Himalayas.</title>
        <authorList>
            <person name="Mandal S."/>
            <person name="Mallick Gupta A."/>
            <person name="Maiti P.K."/>
            <person name="Sarkar J."/>
            <person name="Mandal S."/>
        </authorList>
    </citation>
    <scope>NUCLEOTIDE SEQUENCE [LARGE SCALE GENOMIC DNA]</scope>
    <source>
        <strain evidence="1 2">PSKA42</strain>
    </source>
</reference>
<proteinExistence type="predicted"/>
<keyword evidence="2" id="KW-1185">Reference proteome</keyword>
<protein>
    <submittedName>
        <fullName evidence="1">Uncharacterized protein</fullName>
    </submittedName>
</protein>
<gene>
    <name evidence="1" type="ORF">FXN61_04355</name>
</gene>
<name>A0ABX1FBN5_9PSEU</name>
<organism evidence="1 2">
    <name type="scientific">Lentzea indica</name>
    <dbReference type="NCBI Taxonomy" id="2604800"/>
    <lineage>
        <taxon>Bacteria</taxon>
        <taxon>Bacillati</taxon>
        <taxon>Actinomycetota</taxon>
        <taxon>Actinomycetes</taxon>
        <taxon>Pseudonocardiales</taxon>
        <taxon>Pseudonocardiaceae</taxon>
        <taxon>Lentzea</taxon>
    </lineage>
</organism>
<accession>A0ABX1FBN5</accession>
<dbReference type="RefSeq" id="WP_167970496.1">
    <property type="nucleotide sequence ID" value="NZ_VSRL01000009.1"/>
</dbReference>